<dbReference type="Pfam" id="PF10906">
    <property type="entry name" value="Mrx7"/>
    <property type="match status" value="1"/>
</dbReference>
<protein>
    <submittedName>
        <fullName evidence="2">Uncharacterized protein</fullName>
    </submittedName>
</protein>
<feature type="compositionally biased region" description="Basic and acidic residues" evidence="1">
    <location>
        <begin position="37"/>
        <end position="52"/>
    </location>
</feature>
<keyword evidence="3" id="KW-1185">Reference proteome</keyword>
<reference evidence="2 3" key="1">
    <citation type="submission" date="2018-06" db="EMBL/GenBank/DDBJ databases">
        <title>Complete Genomes of Monosporascus.</title>
        <authorList>
            <person name="Robinson A.J."/>
            <person name="Natvig D.O."/>
        </authorList>
    </citation>
    <scope>NUCLEOTIDE SEQUENCE [LARGE SCALE GENOMIC DNA]</scope>
    <source>
        <strain evidence="2 3">CBS 609.92</strain>
    </source>
</reference>
<comment type="caution">
    <text evidence="2">The sequence shown here is derived from an EMBL/GenBank/DDBJ whole genome shotgun (WGS) entry which is preliminary data.</text>
</comment>
<gene>
    <name evidence="2" type="ORF">DL762_007425</name>
</gene>
<evidence type="ECO:0000256" key="1">
    <source>
        <dbReference type="SAM" id="MobiDB-lite"/>
    </source>
</evidence>
<feature type="compositionally biased region" description="Pro residues" evidence="1">
    <location>
        <begin position="78"/>
        <end position="92"/>
    </location>
</feature>
<evidence type="ECO:0000313" key="3">
    <source>
        <dbReference type="Proteomes" id="UP000294003"/>
    </source>
</evidence>
<proteinExistence type="predicted"/>
<dbReference type="InterPro" id="IPR020301">
    <property type="entry name" value="Mrx7"/>
</dbReference>
<organism evidence="2 3">
    <name type="scientific">Monosporascus cannonballus</name>
    <dbReference type="NCBI Taxonomy" id="155416"/>
    <lineage>
        <taxon>Eukaryota</taxon>
        <taxon>Fungi</taxon>
        <taxon>Dikarya</taxon>
        <taxon>Ascomycota</taxon>
        <taxon>Pezizomycotina</taxon>
        <taxon>Sordariomycetes</taxon>
        <taxon>Xylariomycetidae</taxon>
        <taxon>Xylariales</taxon>
        <taxon>Xylariales incertae sedis</taxon>
        <taxon>Monosporascus</taxon>
    </lineage>
</organism>
<dbReference type="EMBL" id="QJNS01000274">
    <property type="protein sequence ID" value="RYO80875.1"/>
    <property type="molecule type" value="Genomic_DNA"/>
</dbReference>
<dbReference type="Proteomes" id="UP000294003">
    <property type="component" value="Unassembled WGS sequence"/>
</dbReference>
<evidence type="ECO:0000313" key="2">
    <source>
        <dbReference type="EMBL" id="RYO80875.1"/>
    </source>
</evidence>
<sequence>MIPTVILADAIVDKLLRSPAFHRGVRRIHRNVEEYRYGRDPHDPLRPGEATRDPNAGANGFMNHFIDELRSQLRGTPTNPPPPPPKSQPPQK</sequence>
<accession>A0ABY0GZN0</accession>
<feature type="region of interest" description="Disordered" evidence="1">
    <location>
        <begin position="37"/>
        <end position="92"/>
    </location>
</feature>
<name>A0ABY0GZN0_9PEZI</name>